<proteinExistence type="predicted"/>
<dbReference type="OrthoDB" id="5494850at2"/>
<dbReference type="AlphaFoldDB" id="A0A150QXL0"/>
<dbReference type="EMBL" id="JEMA01000239">
    <property type="protein sequence ID" value="KYF72750.1"/>
    <property type="molecule type" value="Genomic_DNA"/>
</dbReference>
<gene>
    <name evidence="2" type="ORF">BE15_41935</name>
</gene>
<evidence type="ECO:0000313" key="2">
    <source>
        <dbReference type="EMBL" id="KYF72750.1"/>
    </source>
</evidence>
<reference evidence="2 3" key="1">
    <citation type="submission" date="2014-02" db="EMBL/GenBank/DDBJ databases">
        <title>The small core and large imbalanced accessory genome model reveals a collaborative survival strategy of Sorangium cellulosum strains in nature.</title>
        <authorList>
            <person name="Han K."/>
            <person name="Peng R."/>
            <person name="Blom J."/>
            <person name="Li Y.-Z."/>
        </authorList>
    </citation>
    <scope>NUCLEOTIDE SEQUENCE [LARGE SCALE GENOMIC DNA]</scope>
    <source>
        <strain evidence="2 3">So0008-312</strain>
    </source>
</reference>
<dbReference type="Proteomes" id="UP000075260">
    <property type="component" value="Unassembled WGS sequence"/>
</dbReference>
<dbReference type="Gene3D" id="3.20.20.140">
    <property type="entry name" value="Metal-dependent hydrolases"/>
    <property type="match status" value="1"/>
</dbReference>
<name>A0A150QXL0_SORCE</name>
<sequence length="599" mass="61555">MDARGAPLPPLAGKVTLAPVAEGGAAPAAGAIDLWLRTGQRAPLAAEAPPGLYLVGFEGSGRRALASARVRIRAGEIAPARLALSGAGQLDIVLHERGVSAPAEDEDLFVPLTPAKVSLLDAATGKAVSPPRHTLTGELQLSLPPGRLRVVASRGPEYALAEATVDIADNTRARLDLTLERVVDTAGYIGCDLRQHTAQSADAGVDTTERLVSNAVEGVECAVTSEHNLALAADLRRDTAILRLDATLRVLPGVELTSDRRGAGIGSLGVFPLGSEAAAPREGALRWVDEAAGEILREVRALPGERVVQVSRASGGGSPLHAQAAPQGAPDQAVSLLAQVVGDGAGADALEVWTGRGVAARDRALEELWGLLRASRPVTPTAASDTHGLLGAEPGYPRTYVGVADDDPGRLDEADLVAGLRRRRDVVITNGPFVTMRLGDTRQGGVASARRPGARRETLSLSIRVERAPWVDARELHVLVGGVASGAPIPLEGARTTPAGALVDEIAIPVILGGGGGRPSPRPGARGGGALGVSRSGQSAPGAIAIAEDTFIVAIVRGRRPLDPVLAGEPHEILPFAMTAPLWIDADGDGRSLGRAAAP</sequence>
<protein>
    <submittedName>
        <fullName evidence="2">Uncharacterized protein</fullName>
    </submittedName>
</protein>
<accession>A0A150QXL0</accession>
<feature type="region of interest" description="Disordered" evidence="1">
    <location>
        <begin position="515"/>
        <end position="534"/>
    </location>
</feature>
<comment type="caution">
    <text evidence="2">The sequence shown here is derived from an EMBL/GenBank/DDBJ whole genome shotgun (WGS) entry which is preliminary data.</text>
</comment>
<evidence type="ECO:0000313" key="3">
    <source>
        <dbReference type="Proteomes" id="UP000075260"/>
    </source>
</evidence>
<evidence type="ECO:0000256" key="1">
    <source>
        <dbReference type="SAM" id="MobiDB-lite"/>
    </source>
</evidence>
<organism evidence="2 3">
    <name type="scientific">Sorangium cellulosum</name>
    <name type="common">Polyangium cellulosum</name>
    <dbReference type="NCBI Taxonomy" id="56"/>
    <lineage>
        <taxon>Bacteria</taxon>
        <taxon>Pseudomonadati</taxon>
        <taxon>Myxococcota</taxon>
        <taxon>Polyangia</taxon>
        <taxon>Polyangiales</taxon>
        <taxon>Polyangiaceae</taxon>
        <taxon>Sorangium</taxon>
    </lineage>
</organism>